<feature type="domain" description="HTH lacI-type" evidence="4">
    <location>
        <begin position="18"/>
        <end position="73"/>
    </location>
</feature>
<protein>
    <submittedName>
        <fullName evidence="5">Transcriptional regulator, LacI family</fullName>
    </submittedName>
</protein>
<organism evidence="5 6">
    <name type="scientific">Pseudogulbenkiania subflava DSM 22618</name>
    <dbReference type="NCBI Taxonomy" id="1123014"/>
    <lineage>
        <taxon>Bacteria</taxon>
        <taxon>Pseudomonadati</taxon>
        <taxon>Pseudomonadota</taxon>
        <taxon>Betaproteobacteria</taxon>
        <taxon>Neisseriales</taxon>
        <taxon>Chromobacteriaceae</taxon>
        <taxon>Pseudogulbenkiania</taxon>
    </lineage>
</organism>
<dbReference type="InterPro" id="IPR000843">
    <property type="entry name" value="HTH_LacI"/>
</dbReference>
<dbReference type="PROSITE" id="PS00356">
    <property type="entry name" value="HTH_LACI_1"/>
    <property type="match status" value="1"/>
</dbReference>
<accession>A0A1Y6C8K5</accession>
<evidence type="ECO:0000313" key="6">
    <source>
        <dbReference type="Proteomes" id="UP000192920"/>
    </source>
</evidence>
<dbReference type="PANTHER" id="PTHR30146:SF145">
    <property type="entry name" value="RIBOSE OPERON REPRESSOR"/>
    <property type="match status" value="1"/>
</dbReference>
<dbReference type="Gene3D" id="3.40.50.2300">
    <property type="match status" value="2"/>
</dbReference>
<sequence length="350" mass="38248">MKSADQHHRNGSLRDSRATIMDVARDAGVSKTSVSRYLSGEFKVLSDDIRQRIEASIARLGYRPSQMARGLKGGRTRLIGLVVADVMNPYSVAILHGAEAVCQQHGYTLMLCNTGNDEAREKQALSMLRSYDVEGLIVHSQGRPSRFMYDLLESNLPVVLVDRRVSGIEVDLVGLNNRQACRAATLHLIERGFADILYVTQPIRAVSSREERHTAFLETLAARPDCRGETLELAALDDEAALDHALAAFMSRAGSQRKALLAASGVVTLQLVLALRRLGLTVPQQVGLLGFDELSWSKLVEPGISTLAQPTDEIGFQAATRLLQRIATPDHDHHELLLPGTLIVRGSTSA</sequence>
<dbReference type="SMART" id="SM00354">
    <property type="entry name" value="HTH_LACI"/>
    <property type="match status" value="1"/>
</dbReference>
<dbReference type="InterPro" id="IPR010982">
    <property type="entry name" value="Lambda_DNA-bd_dom_sf"/>
</dbReference>
<dbReference type="PANTHER" id="PTHR30146">
    <property type="entry name" value="LACI-RELATED TRANSCRIPTIONAL REPRESSOR"/>
    <property type="match status" value="1"/>
</dbReference>
<dbReference type="InterPro" id="IPR046335">
    <property type="entry name" value="LacI/GalR-like_sensor"/>
</dbReference>
<dbReference type="CDD" id="cd01392">
    <property type="entry name" value="HTH_LacI"/>
    <property type="match status" value="1"/>
</dbReference>
<dbReference type="GO" id="GO:0000976">
    <property type="term" value="F:transcription cis-regulatory region binding"/>
    <property type="evidence" value="ECO:0007669"/>
    <property type="project" value="TreeGrafter"/>
</dbReference>
<dbReference type="RefSeq" id="WP_085277717.1">
    <property type="nucleotide sequence ID" value="NZ_FXAG01000027.1"/>
</dbReference>
<keyword evidence="1" id="KW-0805">Transcription regulation</keyword>
<dbReference type="AlphaFoldDB" id="A0A1Y6C8K5"/>
<gene>
    <name evidence="5" type="ORF">SAMN02745746_03714</name>
</gene>
<dbReference type="SUPFAM" id="SSF47413">
    <property type="entry name" value="lambda repressor-like DNA-binding domains"/>
    <property type="match status" value="1"/>
</dbReference>
<evidence type="ECO:0000256" key="3">
    <source>
        <dbReference type="ARBA" id="ARBA00023163"/>
    </source>
</evidence>
<dbReference type="GO" id="GO:0003700">
    <property type="term" value="F:DNA-binding transcription factor activity"/>
    <property type="evidence" value="ECO:0007669"/>
    <property type="project" value="TreeGrafter"/>
</dbReference>
<keyword evidence="6" id="KW-1185">Reference proteome</keyword>
<keyword evidence="2" id="KW-0238">DNA-binding</keyword>
<dbReference type="CDD" id="cd06283">
    <property type="entry name" value="PBP1_RegR_EndR_KdgR-like"/>
    <property type="match status" value="1"/>
</dbReference>
<evidence type="ECO:0000256" key="2">
    <source>
        <dbReference type="ARBA" id="ARBA00023125"/>
    </source>
</evidence>
<dbReference type="PROSITE" id="PS50932">
    <property type="entry name" value="HTH_LACI_2"/>
    <property type="match status" value="1"/>
</dbReference>
<dbReference type="STRING" id="1123014.SAMN02745746_03714"/>
<proteinExistence type="predicted"/>
<dbReference type="SUPFAM" id="SSF53822">
    <property type="entry name" value="Periplasmic binding protein-like I"/>
    <property type="match status" value="1"/>
</dbReference>
<evidence type="ECO:0000256" key="1">
    <source>
        <dbReference type="ARBA" id="ARBA00023015"/>
    </source>
</evidence>
<dbReference type="Pfam" id="PF00356">
    <property type="entry name" value="LacI"/>
    <property type="match status" value="1"/>
</dbReference>
<evidence type="ECO:0000259" key="4">
    <source>
        <dbReference type="PROSITE" id="PS50932"/>
    </source>
</evidence>
<dbReference type="Proteomes" id="UP000192920">
    <property type="component" value="Unassembled WGS sequence"/>
</dbReference>
<keyword evidence="3" id="KW-0804">Transcription</keyword>
<name>A0A1Y6C8K5_9NEIS</name>
<dbReference type="Gene3D" id="1.10.260.40">
    <property type="entry name" value="lambda repressor-like DNA-binding domains"/>
    <property type="match status" value="1"/>
</dbReference>
<evidence type="ECO:0000313" key="5">
    <source>
        <dbReference type="EMBL" id="SMF51572.1"/>
    </source>
</evidence>
<dbReference type="InterPro" id="IPR028082">
    <property type="entry name" value="Peripla_BP_I"/>
</dbReference>
<dbReference type="EMBL" id="FXAG01000027">
    <property type="protein sequence ID" value="SMF51572.1"/>
    <property type="molecule type" value="Genomic_DNA"/>
</dbReference>
<dbReference type="Pfam" id="PF13377">
    <property type="entry name" value="Peripla_BP_3"/>
    <property type="match status" value="1"/>
</dbReference>
<reference evidence="6" key="1">
    <citation type="submission" date="2017-04" db="EMBL/GenBank/DDBJ databases">
        <authorList>
            <person name="Varghese N."/>
            <person name="Submissions S."/>
        </authorList>
    </citation>
    <scope>NUCLEOTIDE SEQUENCE [LARGE SCALE GENOMIC DNA]</scope>
    <source>
        <strain evidence="6">DSM 22618</strain>
    </source>
</reference>